<reference evidence="1" key="1">
    <citation type="submission" date="2020-07" db="EMBL/GenBank/DDBJ databases">
        <title>Multicomponent nature underlies the extraordinary mechanical properties of spider dragline silk.</title>
        <authorList>
            <person name="Kono N."/>
            <person name="Nakamura H."/>
            <person name="Mori M."/>
            <person name="Yoshida Y."/>
            <person name="Ohtoshi R."/>
            <person name="Malay A.D."/>
            <person name="Moran D.A.P."/>
            <person name="Tomita M."/>
            <person name="Numata K."/>
            <person name="Arakawa K."/>
        </authorList>
    </citation>
    <scope>NUCLEOTIDE SEQUENCE</scope>
</reference>
<evidence type="ECO:0000313" key="2">
    <source>
        <dbReference type="Proteomes" id="UP000887116"/>
    </source>
</evidence>
<organism evidence="1 2">
    <name type="scientific">Trichonephila clavata</name>
    <name type="common">Joro spider</name>
    <name type="synonym">Nephila clavata</name>
    <dbReference type="NCBI Taxonomy" id="2740835"/>
    <lineage>
        <taxon>Eukaryota</taxon>
        <taxon>Metazoa</taxon>
        <taxon>Ecdysozoa</taxon>
        <taxon>Arthropoda</taxon>
        <taxon>Chelicerata</taxon>
        <taxon>Arachnida</taxon>
        <taxon>Araneae</taxon>
        <taxon>Araneomorphae</taxon>
        <taxon>Entelegynae</taxon>
        <taxon>Araneoidea</taxon>
        <taxon>Nephilidae</taxon>
        <taxon>Trichonephila</taxon>
    </lineage>
</organism>
<keyword evidence="2" id="KW-1185">Reference proteome</keyword>
<evidence type="ECO:0000313" key="1">
    <source>
        <dbReference type="EMBL" id="GFR05057.1"/>
    </source>
</evidence>
<protein>
    <submittedName>
        <fullName evidence="1">Uncharacterized protein</fullName>
    </submittedName>
</protein>
<dbReference type="Proteomes" id="UP000887116">
    <property type="component" value="Unassembled WGS sequence"/>
</dbReference>
<dbReference type="AlphaFoldDB" id="A0A8X6GIJ5"/>
<dbReference type="PANTHER" id="PTHR47331:SF6">
    <property type="entry name" value="DOUBLECORTIN DOMAIN-CONTAINING PROTEIN"/>
    <property type="match status" value="1"/>
</dbReference>
<dbReference type="EMBL" id="BMAO01035664">
    <property type="protein sequence ID" value="GFR05057.1"/>
    <property type="molecule type" value="Genomic_DNA"/>
</dbReference>
<dbReference type="PANTHER" id="PTHR47331">
    <property type="entry name" value="PHD-TYPE DOMAIN-CONTAINING PROTEIN"/>
    <property type="match status" value="1"/>
</dbReference>
<sequence>MKCLKIFAVARNCFESWKNLNEVKCEVHIFSEASPIAYGAVAYFRCINDDGEVRSGFIMPKSRVSLLKKLTLPRLEQQ</sequence>
<comment type="caution">
    <text evidence="1">The sequence shown here is derived from an EMBL/GenBank/DDBJ whole genome shotgun (WGS) entry which is preliminary data.</text>
</comment>
<gene>
    <name evidence="1" type="ORF">TNCT_384741</name>
</gene>
<dbReference type="Pfam" id="PF05380">
    <property type="entry name" value="Peptidase_A17"/>
    <property type="match status" value="1"/>
</dbReference>
<dbReference type="InterPro" id="IPR008042">
    <property type="entry name" value="Retrotrans_Pao"/>
</dbReference>
<name>A0A8X6GIJ5_TRICU</name>
<accession>A0A8X6GIJ5</accession>
<proteinExistence type="predicted"/>
<dbReference type="OrthoDB" id="6435651at2759"/>